<proteinExistence type="predicted"/>
<organism evidence="1 2">
    <name type="scientific">Araneus ventricosus</name>
    <name type="common">Orbweaver spider</name>
    <name type="synonym">Epeira ventricosa</name>
    <dbReference type="NCBI Taxonomy" id="182803"/>
    <lineage>
        <taxon>Eukaryota</taxon>
        <taxon>Metazoa</taxon>
        <taxon>Ecdysozoa</taxon>
        <taxon>Arthropoda</taxon>
        <taxon>Chelicerata</taxon>
        <taxon>Arachnida</taxon>
        <taxon>Araneae</taxon>
        <taxon>Araneomorphae</taxon>
        <taxon>Entelegynae</taxon>
        <taxon>Araneoidea</taxon>
        <taxon>Araneidae</taxon>
        <taxon>Araneus</taxon>
    </lineage>
</organism>
<sequence>MELFGGAGRMPFVGVQRVVTVVGRCQPSWDDGTVEFCPNKHGQVSVMTAEEKFQWDMIVMVQRYRGHNLHEKNSNSIILSYFSVRTEDIS</sequence>
<protein>
    <submittedName>
        <fullName evidence="1">Uncharacterized protein</fullName>
    </submittedName>
</protein>
<reference evidence="1 2" key="1">
    <citation type="journal article" date="2019" name="Sci. Rep.">
        <title>Orb-weaving spider Araneus ventricosus genome elucidates the spidroin gene catalogue.</title>
        <authorList>
            <person name="Kono N."/>
            <person name="Nakamura H."/>
            <person name="Ohtoshi R."/>
            <person name="Moran D.A.P."/>
            <person name="Shinohara A."/>
            <person name="Yoshida Y."/>
            <person name="Fujiwara M."/>
            <person name="Mori M."/>
            <person name="Tomita M."/>
            <person name="Arakawa K."/>
        </authorList>
    </citation>
    <scope>NUCLEOTIDE SEQUENCE [LARGE SCALE GENOMIC DNA]</scope>
</reference>
<evidence type="ECO:0000313" key="1">
    <source>
        <dbReference type="EMBL" id="GBM79196.1"/>
    </source>
</evidence>
<keyword evidence="2" id="KW-1185">Reference proteome</keyword>
<dbReference type="AlphaFoldDB" id="A0A4Y2IQF6"/>
<comment type="caution">
    <text evidence="1">The sequence shown here is derived from an EMBL/GenBank/DDBJ whole genome shotgun (WGS) entry which is preliminary data.</text>
</comment>
<evidence type="ECO:0000313" key="2">
    <source>
        <dbReference type="Proteomes" id="UP000499080"/>
    </source>
</evidence>
<dbReference type="Proteomes" id="UP000499080">
    <property type="component" value="Unassembled WGS sequence"/>
</dbReference>
<dbReference type="EMBL" id="BGPR01002807">
    <property type="protein sequence ID" value="GBM79196.1"/>
    <property type="molecule type" value="Genomic_DNA"/>
</dbReference>
<gene>
    <name evidence="1" type="ORF">AVEN_196556_1</name>
</gene>
<accession>A0A4Y2IQF6</accession>
<name>A0A4Y2IQF6_ARAVE</name>